<evidence type="ECO:0000256" key="1">
    <source>
        <dbReference type="ARBA" id="ARBA00001933"/>
    </source>
</evidence>
<dbReference type="GO" id="GO:0019264">
    <property type="term" value="P:glycine biosynthetic process from serine"/>
    <property type="evidence" value="ECO:0007669"/>
    <property type="project" value="UniProtKB-UniRule"/>
</dbReference>
<evidence type="ECO:0000256" key="7">
    <source>
        <dbReference type="ARBA" id="ARBA00022679"/>
    </source>
</evidence>
<dbReference type="PANTHER" id="PTHR11680:SF35">
    <property type="entry name" value="SERINE HYDROXYMETHYLTRANSFERASE 1"/>
    <property type="match status" value="1"/>
</dbReference>
<dbReference type="GO" id="GO:0005829">
    <property type="term" value="C:cytosol"/>
    <property type="evidence" value="ECO:0007669"/>
    <property type="project" value="TreeGrafter"/>
</dbReference>
<keyword evidence="6 10" id="KW-0554">One-carbon metabolism</keyword>
<feature type="binding site" evidence="10">
    <location>
        <position position="121"/>
    </location>
    <ligand>
        <name>(6S)-5,6,7,8-tetrahydrofolate</name>
        <dbReference type="ChEBI" id="CHEBI:57453"/>
    </ligand>
</feature>
<evidence type="ECO:0000256" key="6">
    <source>
        <dbReference type="ARBA" id="ARBA00022563"/>
    </source>
</evidence>
<dbReference type="InterPro" id="IPR015422">
    <property type="entry name" value="PyrdxlP-dep_Trfase_small"/>
</dbReference>
<dbReference type="SUPFAM" id="SSF53383">
    <property type="entry name" value="PLP-dependent transferases"/>
    <property type="match status" value="1"/>
</dbReference>
<evidence type="ECO:0000256" key="3">
    <source>
        <dbReference type="ARBA" id="ARBA00006376"/>
    </source>
</evidence>
<dbReference type="Gene3D" id="3.90.1150.10">
    <property type="entry name" value="Aspartate Aminotransferase, domain 1"/>
    <property type="match status" value="1"/>
</dbReference>
<name>A0A7H8NJQ9_9ACTN</name>
<dbReference type="Proteomes" id="UP000509303">
    <property type="component" value="Chromosome"/>
</dbReference>
<evidence type="ECO:0000313" key="12">
    <source>
        <dbReference type="EMBL" id="QKW54799.1"/>
    </source>
</evidence>
<dbReference type="EC" id="2.1.2.1" evidence="10"/>
<keyword evidence="7 10" id="KW-0808">Transferase</keyword>
<dbReference type="InterPro" id="IPR049943">
    <property type="entry name" value="Ser_HO-MeTrfase-like"/>
</dbReference>
<dbReference type="CDD" id="cd00378">
    <property type="entry name" value="SHMT"/>
    <property type="match status" value="1"/>
</dbReference>
<dbReference type="Pfam" id="PF00464">
    <property type="entry name" value="SHMT"/>
    <property type="match status" value="1"/>
</dbReference>
<evidence type="ECO:0000256" key="2">
    <source>
        <dbReference type="ARBA" id="ARBA00004496"/>
    </source>
</evidence>
<comment type="cofactor">
    <cofactor evidence="1 10 11">
        <name>pyridoxal 5'-phosphate</name>
        <dbReference type="ChEBI" id="CHEBI:597326"/>
    </cofactor>
</comment>
<comment type="similarity">
    <text evidence="3 10">Belongs to the SHMT family.</text>
</comment>
<gene>
    <name evidence="10" type="primary">glyA</name>
    <name evidence="12" type="ORF">HUT08_26785</name>
</gene>
<accession>A0A7H8NJQ9</accession>
<accession>A0A7G8KMB6</accession>
<organism evidence="12 13">
    <name type="scientific">Streptomyces buecherae</name>
    <dbReference type="NCBI Taxonomy" id="2763006"/>
    <lineage>
        <taxon>Bacteria</taxon>
        <taxon>Bacillati</taxon>
        <taxon>Actinomycetota</taxon>
        <taxon>Actinomycetes</taxon>
        <taxon>Kitasatosporales</taxon>
        <taxon>Streptomycetaceae</taxon>
        <taxon>Streptomyces</taxon>
    </lineage>
</organism>
<dbReference type="InterPro" id="IPR039429">
    <property type="entry name" value="SHMT-like_dom"/>
</dbReference>
<dbReference type="GO" id="GO:0035999">
    <property type="term" value="P:tetrahydrofolate interconversion"/>
    <property type="evidence" value="ECO:0007669"/>
    <property type="project" value="UniProtKB-UniRule"/>
</dbReference>
<comment type="pathway">
    <text evidence="10">Amino-acid biosynthesis; glycine biosynthesis; glycine from L-serine: step 1/1.</text>
</comment>
<comment type="caution">
    <text evidence="10">Lacks conserved residue(s) required for the propagation of feature annotation.</text>
</comment>
<sequence>MSPFNSSLHEFDPDVAAAVDAELHRQQSTLEMIASENFAPVAVLEAQGSVLTNKYAEGYPGRRYYGGCEHVDVIEQIAIDRIKALFGAEAANVQPHSGAQANAAAMFALLKPGDTIMGLNLAHGGHLTHGMKINFSGKLYNVVAYHVDEQTGQVDMDEVQRLAKEHRPKLIVAGWSAYPRQLDFAAFRRVADEVGAYLMVDMAHFAGLVAAGLHPSPVPHAHVVTTTTHKTLGGPRGGVILSTAELAKKINSAVFPGQQGGPLEHVIAAKAVAFKMAASEEFKERQQRTLEGSRILAERLSQADVAEAGVAVLSGGTDVHLVLVDLRNSELDGQQAEDRLHEVGITVNRNAIPNDPRPPMVTSGLRIGTPALATRGFTTEDFREVADVIAQALKPVYDAEALRGRVSALAAKHPLYSTL</sequence>
<dbReference type="PIRSF" id="PIRSF000412">
    <property type="entry name" value="SHMT"/>
    <property type="match status" value="1"/>
</dbReference>
<dbReference type="GO" id="GO:0030170">
    <property type="term" value="F:pyridoxal phosphate binding"/>
    <property type="evidence" value="ECO:0007669"/>
    <property type="project" value="UniProtKB-UniRule"/>
</dbReference>
<evidence type="ECO:0000313" key="13">
    <source>
        <dbReference type="Proteomes" id="UP000509303"/>
    </source>
</evidence>
<dbReference type="GO" id="GO:0032259">
    <property type="term" value="P:methylation"/>
    <property type="evidence" value="ECO:0007669"/>
    <property type="project" value="UniProtKB-KW"/>
</dbReference>
<dbReference type="PROSITE" id="PS00096">
    <property type="entry name" value="SHMT"/>
    <property type="match status" value="1"/>
</dbReference>
<proteinExistence type="inferred from homology"/>
<dbReference type="RefSeq" id="WP_176166440.1">
    <property type="nucleotide sequence ID" value="NZ_CP054929.1"/>
</dbReference>
<dbReference type="NCBIfam" id="NF000586">
    <property type="entry name" value="PRK00011.1"/>
    <property type="match status" value="1"/>
</dbReference>
<protein>
    <recommendedName>
        <fullName evidence="10">Serine hydroxymethyltransferase</fullName>
        <shortName evidence="10">SHMT</shortName>
        <shortName evidence="10">Serine methylase</shortName>
        <ecNumber evidence="10">2.1.2.1</ecNumber>
    </recommendedName>
</protein>
<evidence type="ECO:0000256" key="10">
    <source>
        <dbReference type="HAMAP-Rule" id="MF_00051"/>
    </source>
</evidence>
<dbReference type="Gene3D" id="3.40.640.10">
    <property type="entry name" value="Type I PLP-dependent aspartate aminotransferase-like (Major domain)"/>
    <property type="match status" value="1"/>
</dbReference>
<dbReference type="InterPro" id="IPR001085">
    <property type="entry name" value="Ser_HO-MeTrfase"/>
</dbReference>
<dbReference type="AlphaFoldDB" id="A0A7H8NJQ9"/>
<keyword evidence="10" id="KW-0028">Amino-acid biosynthesis</keyword>
<feature type="site" description="Plays an important role in substrate specificity" evidence="10">
    <location>
        <position position="229"/>
    </location>
</feature>
<evidence type="ECO:0000256" key="8">
    <source>
        <dbReference type="ARBA" id="ARBA00022898"/>
    </source>
</evidence>
<dbReference type="InterPro" id="IPR019798">
    <property type="entry name" value="Ser_HO-MeTrfase_PLP_BS"/>
</dbReference>
<dbReference type="PANTHER" id="PTHR11680">
    <property type="entry name" value="SERINE HYDROXYMETHYLTRANSFERASE"/>
    <property type="match status" value="1"/>
</dbReference>
<dbReference type="GO" id="GO:0042803">
    <property type="term" value="F:protein homodimerization activity"/>
    <property type="evidence" value="ECO:0007669"/>
    <property type="project" value="UniProtKB-ARBA"/>
</dbReference>
<dbReference type="GeneID" id="95460639"/>
<comment type="function">
    <text evidence="9">Catalyzes the reversible interconversion of serine and glycine with tetrahydrofolate (THF) serving as the one-carbon carrier. This reaction serves as the major source of one-carbon groups required for the biosynthesis of purines, thymidylate, methionine, and other important biomolecules. Also exhibits THF-independent aldolase activity toward beta-hydroxyamino acids, producing glycine and aldehydes, via a retro-aldol mechanism. Thus, is able to catalyze the cleavage of L-allo-threonine.</text>
</comment>
<comment type="subcellular location">
    <subcellularLocation>
        <location evidence="2 10">Cytoplasm</location>
    </subcellularLocation>
</comment>
<dbReference type="HAMAP" id="MF_00051">
    <property type="entry name" value="SHMT"/>
    <property type="match status" value="1"/>
</dbReference>
<dbReference type="GO" id="GO:0008168">
    <property type="term" value="F:methyltransferase activity"/>
    <property type="evidence" value="ECO:0007669"/>
    <property type="project" value="UniProtKB-KW"/>
</dbReference>
<reference evidence="12 13" key="1">
    <citation type="submission" date="2020-06" db="EMBL/GenBank/DDBJ databases">
        <title>Genome mining for natural products.</title>
        <authorList>
            <person name="Zhang B."/>
            <person name="Shi J."/>
            <person name="Ge H."/>
        </authorList>
    </citation>
    <scope>NUCLEOTIDE SEQUENCE [LARGE SCALE GENOMIC DNA]</scope>
    <source>
        <strain evidence="12 13">NA00687</strain>
    </source>
</reference>
<keyword evidence="13" id="KW-1185">Reference proteome</keyword>
<dbReference type="InterPro" id="IPR015421">
    <property type="entry name" value="PyrdxlP-dep_Trfase_major"/>
</dbReference>
<dbReference type="UniPathway" id="UPA00288">
    <property type="reaction ID" value="UER01023"/>
</dbReference>
<evidence type="ECO:0000256" key="9">
    <source>
        <dbReference type="ARBA" id="ARBA00054606"/>
    </source>
</evidence>
<dbReference type="FunFam" id="3.40.640.10:FF:000001">
    <property type="entry name" value="Serine hydroxymethyltransferase"/>
    <property type="match status" value="1"/>
</dbReference>
<feature type="binding site" evidence="10">
    <location>
        <position position="245"/>
    </location>
    <ligand>
        <name>(6S)-5,6,7,8-tetrahydrofolate</name>
        <dbReference type="ChEBI" id="CHEBI:57453"/>
    </ligand>
</feature>
<comment type="catalytic activity">
    <reaction evidence="10">
        <text>(6R)-5,10-methylene-5,6,7,8-tetrahydrofolate + glycine + H2O = (6S)-5,6,7,8-tetrahydrofolate + L-serine</text>
        <dbReference type="Rhea" id="RHEA:15481"/>
        <dbReference type="ChEBI" id="CHEBI:15377"/>
        <dbReference type="ChEBI" id="CHEBI:15636"/>
        <dbReference type="ChEBI" id="CHEBI:33384"/>
        <dbReference type="ChEBI" id="CHEBI:57305"/>
        <dbReference type="ChEBI" id="CHEBI:57453"/>
        <dbReference type="EC" id="2.1.2.1"/>
    </reaction>
</comment>
<dbReference type="UniPathway" id="UPA00193"/>
<comment type="pathway">
    <text evidence="10">One-carbon metabolism; tetrahydrofolate interconversion.</text>
</comment>
<keyword evidence="8 10" id="KW-0663">Pyridoxal phosphate</keyword>
<keyword evidence="12" id="KW-0489">Methyltransferase</keyword>
<dbReference type="EMBL" id="CP054929">
    <property type="protein sequence ID" value="QKW54799.1"/>
    <property type="molecule type" value="Genomic_DNA"/>
</dbReference>
<evidence type="ECO:0000256" key="11">
    <source>
        <dbReference type="PIRSR" id="PIRSR000412-50"/>
    </source>
</evidence>
<feature type="binding site" evidence="10">
    <location>
        <begin position="125"/>
        <end position="127"/>
    </location>
    <ligand>
        <name>(6S)-5,6,7,8-tetrahydrofolate</name>
        <dbReference type="ChEBI" id="CHEBI:57453"/>
    </ligand>
</feature>
<feature type="modified residue" description="N6-(pyridoxal phosphate)lysine" evidence="10 11">
    <location>
        <position position="230"/>
    </location>
</feature>
<keyword evidence="5 10" id="KW-0963">Cytoplasm</keyword>
<dbReference type="GO" id="GO:0004372">
    <property type="term" value="F:glycine hydroxymethyltransferase activity"/>
    <property type="evidence" value="ECO:0007669"/>
    <property type="project" value="UniProtKB-UniRule"/>
</dbReference>
<evidence type="ECO:0000256" key="4">
    <source>
        <dbReference type="ARBA" id="ARBA00011738"/>
    </source>
</evidence>
<evidence type="ECO:0000256" key="5">
    <source>
        <dbReference type="ARBA" id="ARBA00022490"/>
    </source>
</evidence>
<dbReference type="InterPro" id="IPR015424">
    <property type="entry name" value="PyrdxlP-dep_Trfase"/>
</dbReference>
<comment type="subunit">
    <text evidence="4 10">Homodimer.</text>
</comment>